<dbReference type="InterPro" id="IPR022644">
    <property type="entry name" value="De-COase2_N"/>
</dbReference>
<evidence type="ECO:0000256" key="9">
    <source>
        <dbReference type="RuleBase" id="RU003738"/>
    </source>
</evidence>
<feature type="binding site" evidence="6">
    <location>
        <position position="348"/>
    </location>
    <ligand>
        <name>substrate</name>
    </ligand>
</feature>
<dbReference type="HAMAP" id="MF_02120">
    <property type="entry name" value="LysA"/>
    <property type="match status" value="1"/>
</dbReference>
<dbReference type="NCBIfam" id="TIGR01048">
    <property type="entry name" value="lysA"/>
    <property type="match status" value="1"/>
</dbReference>
<dbReference type="EMBL" id="AP023396">
    <property type="protein sequence ID" value="BCK57850.1"/>
    <property type="molecule type" value="Genomic_DNA"/>
</dbReference>
<evidence type="ECO:0000256" key="7">
    <source>
        <dbReference type="NCBIfam" id="TIGR01048"/>
    </source>
</evidence>
<feature type="modified residue" description="N6-(pyridoxal phosphate)lysine" evidence="6 8">
    <location>
        <position position="83"/>
    </location>
</feature>
<proteinExistence type="inferred from homology"/>
<dbReference type="GO" id="GO:0009089">
    <property type="term" value="P:lysine biosynthetic process via diaminopimelate"/>
    <property type="evidence" value="ECO:0007669"/>
    <property type="project" value="UniProtKB-UniRule"/>
</dbReference>
<dbReference type="Pfam" id="PF02784">
    <property type="entry name" value="Orn_Arg_deC_N"/>
    <property type="match status" value="1"/>
</dbReference>
<evidence type="ECO:0000313" key="12">
    <source>
        <dbReference type="Proteomes" id="UP000516173"/>
    </source>
</evidence>
<evidence type="ECO:0000256" key="8">
    <source>
        <dbReference type="PIRSR" id="PIRSR600183-50"/>
    </source>
</evidence>
<evidence type="ECO:0000256" key="2">
    <source>
        <dbReference type="ARBA" id="ARBA00022793"/>
    </source>
</evidence>
<feature type="binding site" evidence="6">
    <location>
        <position position="405"/>
    </location>
    <ligand>
        <name>pyridoxal 5'-phosphate</name>
        <dbReference type="ChEBI" id="CHEBI:597326"/>
    </ligand>
</feature>
<dbReference type="Gene3D" id="2.40.37.10">
    <property type="entry name" value="Lyase, Ornithine Decarboxylase, Chain A, domain 1"/>
    <property type="match status" value="1"/>
</dbReference>
<comment type="function">
    <text evidence="6">Specifically catalyzes the decarboxylation of meso-diaminopimelate (meso-DAP) to L-lysine.</text>
</comment>
<evidence type="ECO:0000259" key="10">
    <source>
        <dbReference type="Pfam" id="PF02784"/>
    </source>
</evidence>
<feature type="binding site" evidence="6">
    <location>
        <begin position="304"/>
        <end position="307"/>
    </location>
    <ligand>
        <name>pyridoxal 5'-phosphate</name>
        <dbReference type="ChEBI" id="CHEBI:597326"/>
    </ligand>
</feature>
<dbReference type="PANTHER" id="PTHR43727">
    <property type="entry name" value="DIAMINOPIMELATE DECARBOXYLASE"/>
    <property type="match status" value="1"/>
</dbReference>
<comment type="catalytic activity">
    <reaction evidence="6 9">
        <text>meso-2,6-diaminopimelate + H(+) = L-lysine + CO2</text>
        <dbReference type="Rhea" id="RHEA:15101"/>
        <dbReference type="ChEBI" id="CHEBI:15378"/>
        <dbReference type="ChEBI" id="CHEBI:16526"/>
        <dbReference type="ChEBI" id="CHEBI:32551"/>
        <dbReference type="ChEBI" id="CHEBI:57791"/>
        <dbReference type="EC" id="4.1.1.20"/>
    </reaction>
</comment>
<evidence type="ECO:0000256" key="4">
    <source>
        <dbReference type="ARBA" id="ARBA00023154"/>
    </source>
</evidence>
<comment type="subunit">
    <text evidence="6">Homodimer.</text>
</comment>
<comment type="similarity">
    <text evidence="6">Belongs to the Orn/Lys/Arg decarboxylase class-II family. LysA subfamily.</text>
</comment>
<evidence type="ECO:0000256" key="5">
    <source>
        <dbReference type="ARBA" id="ARBA00023239"/>
    </source>
</evidence>
<gene>
    <name evidence="11" type="primary">lysA_1</name>
    <name evidence="6" type="synonym">lysA</name>
    <name evidence="11" type="ORF">NWFMUON74_56220</name>
</gene>
<evidence type="ECO:0000256" key="6">
    <source>
        <dbReference type="HAMAP-Rule" id="MF_02120"/>
    </source>
</evidence>
<feature type="binding site" evidence="6">
    <location>
        <position position="344"/>
    </location>
    <ligand>
        <name>substrate</name>
    </ligand>
</feature>
<feature type="binding site" evidence="6">
    <location>
        <position position="405"/>
    </location>
    <ligand>
        <name>substrate</name>
    </ligand>
</feature>
<name>A0A7G1KRS0_9NOCA</name>
<dbReference type="PROSITE" id="PS00878">
    <property type="entry name" value="ODR_DC_2_1"/>
    <property type="match status" value="1"/>
</dbReference>
<dbReference type="PRINTS" id="PR01181">
    <property type="entry name" value="DAPDCRBXLASE"/>
</dbReference>
<dbReference type="EC" id="4.1.1.20" evidence="6 7"/>
<feature type="binding site" evidence="6">
    <location>
        <position position="307"/>
    </location>
    <ligand>
        <name>substrate</name>
    </ligand>
</feature>
<evidence type="ECO:0000256" key="3">
    <source>
        <dbReference type="ARBA" id="ARBA00022898"/>
    </source>
</evidence>
<keyword evidence="3 6" id="KW-0663">Pyridoxal phosphate</keyword>
<keyword evidence="5 6" id="KW-0456">Lyase</keyword>
<dbReference type="InterPro" id="IPR009006">
    <property type="entry name" value="Ala_racemase/Decarboxylase_C"/>
</dbReference>
<dbReference type="GeneID" id="80350057"/>
<sequence length="447" mass="48024">MTLLEIFPSLRSGMPSPRVDTTVWPCETHYDELGRITLGGVALADLADQYGTPAYVLDETEIRRRCRAYRKHFPEGEIVYAAKALLTKAVAGWIAEEGLSLDVCSGGELAVALAAGVDPARIVLHGSGKPFAELEAAVAAGVGRIVIDSLTEITLLSALVSRRQQVLLRLSPGIDVHGHPAVKTGVADQKFGFPLGSAQTAEAIERVLRQPALELVGFHCHLGSQIHDPDFYGEAVRRLVAEMARVRAEYGTVLTQLDLGGGHAVAYRSGDAELNLYELADIVEDALDAACARNRFPRPRITLEPGRAIVARAGVTLYRVMTVKRIEGGRTFVIVDGGMNDNPRVALYGARYDAVVANRHPTGPFMTATVAGRYCEAGDILAPDVRLPAGLRPGEILAVPCTGAYHHSLASTYNGVGRPPLIAVREGHTRPLVRRETPADLLSRDLG</sequence>
<feature type="binding site" evidence="6">
    <location>
        <position position="262"/>
    </location>
    <ligand>
        <name>pyridoxal 5'-phosphate</name>
        <dbReference type="ChEBI" id="CHEBI:597326"/>
    </ligand>
</feature>
<keyword evidence="4 6" id="KW-0457">Lysine biosynthesis</keyword>
<evidence type="ECO:0000256" key="1">
    <source>
        <dbReference type="ARBA" id="ARBA00001933"/>
    </source>
</evidence>
<feature type="binding site" evidence="6">
    <location>
        <position position="376"/>
    </location>
    <ligand>
        <name>substrate</name>
    </ligand>
</feature>
<feature type="domain" description="Orn/DAP/Arg decarboxylase 2 N-terminal" evidence="10">
    <location>
        <begin position="61"/>
        <end position="311"/>
    </location>
</feature>
<dbReference type="InterPro" id="IPR002986">
    <property type="entry name" value="DAP_deCOOHase_LysA"/>
</dbReference>
<dbReference type="InterPro" id="IPR000183">
    <property type="entry name" value="Orn/DAP/Arg_de-COase"/>
</dbReference>
<keyword evidence="12" id="KW-1185">Reference proteome</keyword>
<protein>
    <recommendedName>
        <fullName evidence="6 7">Diaminopimelate decarboxylase</fullName>
        <shortName evidence="6">DAP decarboxylase</shortName>
        <shortName evidence="6">DAPDC</shortName>
        <ecNumber evidence="6 7">4.1.1.20</ecNumber>
    </recommendedName>
</protein>
<dbReference type="RefSeq" id="WP_187684696.1">
    <property type="nucleotide sequence ID" value="NZ_AP023396.1"/>
</dbReference>
<dbReference type="PANTHER" id="PTHR43727:SF2">
    <property type="entry name" value="GROUP IV DECARBOXYLASE"/>
    <property type="match status" value="1"/>
</dbReference>
<accession>A0A7G1KRS0</accession>
<dbReference type="KEGG" id="nwl:NWFMUON74_56220"/>
<evidence type="ECO:0000313" key="11">
    <source>
        <dbReference type="EMBL" id="BCK57850.1"/>
    </source>
</evidence>
<dbReference type="SUPFAM" id="SSF51419">
    <property type="entry name" value="PLP-binding barrel"/>
    <property type="match status" value="1"/>
</dbReference>
<dbReference type="Proteomes" id="UP000516173">
    <property type="component" value="Chromosome"/>
</dbReference>
<dbReference type="GO" id="GO:0030170">
    <property type="term" value="F:pyridoxal phosphate binding"/>
    <property type="evidence" value="ECO:0007669"/>
    <property type="project" value="UniProtKB-UniRule"/>
</dbReference>
<dbReference type="GO" id="GO:0008836">
    <property type="term" value="F:diaminopimelate decarboxylase activity"/>
    <property type="evidence" value="ECO:0007669"/>
    <property type="project" value="UniProtKB-UniRule"/>
</dbReference>
<dbReference type="SUPFAM" id="SSF50621">
    <property type="entry name" value="Alanine racemase C-terminal domain-like"/>
    <property type="match status" value="1"/>
</dbReference>
<organism evidence="11 12">
    <name type="scientific">Nocardia wallacei</name>
    <dbReference type="NCBI Taxonomy" id="480035"/>
    <lineage>
        <taxon>Bacteria</taxon>
        <taxon>Bacillati</taxon>
        <taxon>Actinomycetota</taxon>
        <taxon>Actinomycetes</taxon>
        <taxon>Mycobacteriales</taxon>
        <taxon>Nocardiaceae</taxon>
        <taxon>Nocardia</taxon>
    </lineage>
</organism>
<dbReference type="CDD" id="cd06828">
    <property type="entry name" value="PLPDE_III_DapDC"/>
    <property type="match status" value="1"/>
</dbReference>
<feature type="active site" description="Proton donor" evidence="8">
    <location>
        <position position="375"/>
    </location>
</feature>
<dbReference type="InterPro" id="IPR029066">
    <property type="entry name" value="PLP-binding_barrel"/>
</dbReference>
<dbReference type="UniPathway" id="UPA00034">
    <property type="reaction ID" value="UER00027"/>
</dbReference>
<comment type="pathway">
    <text evidence="6 9">Amino-acid biosynthesis; L-lysine biosynthesis via DAP pathway; L-lysine from DL-2,6-diaminopimelate: step 1/1.</text>
</comment>
<dbReference type="AlphaFoldDB" id="A0A7G1KRS0"/>
<keyword evidence="6" id="KW-0028">Amino-acid biosynthesis</keyword>
<comment type="cofactor">
    <cofactor evidence="1 6 8 9">
        <name>pyridoxal 5'-phosphate</name>
        <dbReference type="ChEBI" id="CHEBI:597326"/>
    </cofactor>
</comment>
<keyword evidence="2 6" id="KW-0210">Decarboxylase</keyword>
<dbReference type="Gene3D" id="3.20.20.10">
    <property type="entry name" value="Alanine racemase"/>
    <property type="match status" value="1"/>
</dbReference>
<dbReference type="FunFam" id="3.20.20.10:FF:000003">
    <property type="entry name" value="Diaminopimelate decarboxylase"/>
    <property type="match status" value="1"/>
</dbReference>
<dbReference type="InterPro" id="IPR022653">
    <property type="entry name" value="De-COase2_pyr-phos_BS"/>
</dbReference>
<reference evidence="11 12" key="1">
    <citation type="submission" date="2020-08" db="EMBL/GenBank/DDBJ databases">
        <title>Genome Sequencing of Nocardia wallacei strain FMUON74 and assembly.</title>
        <authorList>
            <person name="Toyokawa M."/>
            <person name="Uesaka K."/>
        </authorList>
    </citation>
    <scope>NUCLEOTIDE SEQUENCE [LARGE SCALE GENOMIC DNA]</scope>
    <source>
        <strain evidence="11 12">FMUON74</strain>
    </source>
</reference>
<dbReference type="PRINTS" id="PR01179">
    <property type="entry name" value="ODADCRBXLASE"/>
</dbReference>